<evidence type="ECO:0000313" key="2">
    <source>
        <dbReference type="Proteomes" id="UP001177021"/>
    </source>
</evidence>
<protein>
    <submittedName>
        <fullName evidence="1">Uncharacterized protein</fullName>
    </submittedName>
</protein>
<name>A0ACB0K516_TRIPR</name>
<sequence>MQVDESGPSFSLGLSQSSDSKASSSHTTRQQKGKMQAAKATEQKQKPTEAEHRLRRKLSIPKVYDIMQSINGKKTKKKIIEVLNEYGFGGMLHICNWTRIHTFFVDWIVNNFDKDNMCIRLTTTKVLELKEHDVHRVYELPMVGKKINTGVCSDEAIKRLRAELGLNEGFSQYVKLVELERVLKTTEKPTAWVKGAICYTIHNILCPTNHSDVSLHYAHILEDAVGVSSYNWCAHILDYMKEGLRSPGVANPLADFHFLLINYLDKMGKRSPFLTGKYKHPSLRDWDVKMANQDIQKVYDVMGLEHGLTAGVTQLNTTAKFWRNPRN</sequence>
<dbReference type="Proteomes" id="UP001177021">
    <property type="component" value="Unassembled WGS sequence"/>
</dbReference>
<dbReference type="EMBL" id="CASHSV030000132">
    <property type="protein sequence ID" value="CAJ2651428.1"/>
    <property type="molecule type" value="Genomic_DNA"/>
</dbReference>
<gene>
    <name evidence="1" type="ORF">MILVUS5_LOCUS19070</name>
</gene>
<proteinExistence type="predicted"/>
<organism evidence="1 2">
    <name type="scientific">Trifolium pratense</name>
    <name type="common">Red clover</name>
    <dbReference type="NCBI Taxonomy" id="57577"/>
    <lineage>
        <taxon>Eukaryota</taxon>
        <taxon>Viridiplantae</taxon>
        <taxon>Streptophyta</taxon>
        <taxon>Embryophyta</taxon>
        <taxon>Tracheophyta</taxon>
        <taxon>Spermatophyta</taxon>
        <taxon>Magnoliopsida</taxon>
        <taxon>eudicotyledons</taxon>
        <taxon>Gunneridae</taxon>
        <taxon>Pentapetalae</taxon>
        <taxon>rosids</taxon>
        <taxon>fabids</taxon>
        <taxon>Fabales</taxon>
        <taxon>Fabaceae</taxon>
        <taxon>Papilionoideae</taxon>
        <taxon>50 kb inversion clade</taxon>
        <taxon>NPAAA clade</taxon>
        <taxon>Hologalegina</taxon>
        <taxon>IRL clade</taxon>
        <taxon>Trifolieae</taxon>
        <taxon>Trifolium</taxon>
    </lineage>
</organism>
<accession>A0ACB0K516</accession>
<keyword evidence="2" id="KW-1185">Reference proteome</keyword>
<evidence type="ECO:0000313" key="1">
    <source>
        <dbReference type="EMBL" id="CAJ2651428.1"/>
    </source>
</evidence>
<reference evidence="1" key="1">
    <citation type="submission" date="2023-10" db="EMBL/GenBank/DDBJ databases">
        <authorList>
            <person name="Rodriguez Cubillos JULIANA M."/>
            <person name="De Vega J."/>
        </authorList>
    </citation>
    <scope>NUCLEOTIDE SEQUENCE</scope>
</reference>
<comment type="caution">
    <text evidence="1">The sequence shown here is derived from an EMBL/GenBank/DDBJ whole genome shotgun (WGS) entry which is preliminary data.</text>
</comment>